<proteinExistence type="predicted"/>
<reference evidence="1 2" key="1">
    <citation type="submission" date="2013-09" db="EMBL/GenBank/DDBJ databases">
        <title>Genome sequencing of Phaeobacter antarcticus sp. nov. SM1211.</title>
        <authorList>
            <person name="Zhang X.-Y."/>
            <person name="Liu C."/>
            <person name="Chen X.-L."/>
            <person name="Xie B.-B."/>
            <person name="Qin Q.-L."/>
            <person name="Rong J.-C."/>
            <person name="Zhang Y.-Z."/>
        </authorList>
    </citation>
    <scope>NUCLEOTIDE SEQUENCE [LARGE SCALE GENOMIC DNA]</scope>
    <source>
        <strain evidence="1 2">SM1211</strain>
    </source>
</reference>
<sequence length="158" mass="18626">MEKSDPTKMTKAERLHFSFGIDALSMIEHELLDLHWAARSCPRDWHEIARDRDRRDAKRVKVTINLDADVVKFFKGIGPGYQHRINRVLRAFMHMRLAKVVDGPDTSDLVLRPEAVLERVRARRPEWGDYALWEEDRKRFLESEQAEADGARGMREWE</sequence>
<dbReference type="Pfam" id="PF14384">
    <property type="entry name" value="BrnA_antitoxin"/>
    <property type="match status" value="1"/>
</dbReference>
<dbReference type="InterPro" id="IPR025528">
    <property type="entry name" value="BrnA_antitoxin"/>
</dbReference>
<gene>
    <name evidence="1" type="ORF">P775_11850</name>
</gene>
<keyword evidence="2" id="KW-1185">Reference proteome</keyword>
<dbReference type="AlphaFoldDB" id="A0A2G8REJ7"/>
<evidence type="ECO:0008006" key="3">
    <source>
        <dbReference type="Google" id="ProtNLM"/>
    </source>
</evidence>
<dbReference type="EMBL" id="AWWI01000071">
    <property type="protein sequence ID" value="PIL19995.1"/>
    <property type="molecule type" value="Genomic_DNA"/>
</dbReference>
<name>A0A2G8REJ7_9RHOB</name>
<evidence type="ECO:0000313" key="1">
    <source>
        <dbReference type="EMBL" id="PIL19995.1"/>
    </source>
</evidence>
<evidence type="ECO:0000313" key="2">
    <source>
        <dbReference type="Proteomes" id="UP000231259"/>
    </source>
</evidence>
<organism evidence="1 2">
    <name type="scientific">Puniceibacterium antarcticum</name>
    <dbReference type="NCBI Taxonomy" id="1206336"/>
    <lineage>
        <taxon>Bacteria</taxon>
        <taxon>Pseudomonadati</taxon>
        <taxon>Pseudomonadota</taxon>
        <taxon>Alphaproteobacteria</taxon>
        <taxon>Rhodobacterales</taxon>
        <taxon>Paracoccaceae</taxon>
        <taxon>Puniceibacterium</taxon>
    </lineage>
</organism>
<comment type="caution">
    <text evidence="1">The sequence shown here is derived from an EMBL/GenBank/DDBJ whole genome shotgun (WGS) entry which is preliminary data.</text>
</comment>
<dbReference type="Proteomes" id="UP000231259">
    <property type="component" value="Unassembled WGS sequence"/>
</dbReference>
<protein>
    <recommendedName>
        <fullName evidence="3">BrnA antitoxin of type II toxin-antitoxin system</fullName>
    </recommendedName>
</protein>
<dbReference type="RefSeq" id="WP_218967667.1">
    <property type="nucleotide sequence ID" value="NZ_AWWI01000071.1"/>
</dbReference>
<accession>A0A2G8REJ7</accession>